<evidence type="ECO:0000256" key="1">
    <source>
        <dbReference type="ARBA" id="ARBA00004496"/>
    </source>
</evidence>
<organism evidence="6 7">
    <name type="scientific">Akanthomyces lecanii RCEF 1005</name>
    <dbReference type="NCBI Taxonomy" id="1081108"/>
    <lineage>
        <taxon>Eukaryota</taxon>
        <taxon>Fungi</taxon>
        <taxon>Dikarya</taxon>
        <taxon>Ascomycota</taxon>
        <taxon>Pezizomycotina</taxon>
        <taxon>Sordariomycetes</taxon>
        <taxon>Hypocreomycetidae</taxon>
        <taxon>Hypocreales</taxon>
        <taxon>Cordycipitaceae</taxon>
        <taxon>Akanthomyces</taxon>
        <taxon>Cordyceps confragosa</taxon>
    </lineage>
</organism>
<gene>
    <name evidence="6" type="ORF">LEL_03667</name>
</gene>
<accession>A0A168JA14</accession>
<comment type="similarity">
    <text evidence="2">Belongs to the MAK10 family.</text>
</comment>
<dbReference type="OrthoDB" id="269405at2759"/>
<evidence type="ECO:0000313" key="6">
    <source>
        <dbReference type="EMBL" id="OAA80181.1"/>
    </source>
</evidence>
<dbReference type="InterPro" id="IPR057983">
    <property type="entry name" value="NAA35-like_N"/>
</dbReference>
<dbReference type="Pfam" id="PF25789">
    <property type="entry name" value="TPR_NAA35"/>
    <property type="match status" value="1"/>
</dbReference>
<keyword evidence="6" id="KW-0808">Transferase</keyword>
<dbReference type="Proteomes" id="UP000076881">
    <property type="component" value="Unassembled WGS sequence"/>
</dbReference>
<keyword evidence="3" id="KW-0963">Cytoplasm</keyword>
<dbReference type="InterPro" id="IPR007244">
    <property type="entry name" value="Naa35_N"/>
</dbReference>
<feature type="domain" description="NAA35-like TPR repeats" evidence="5">
    <location>
        <begin position="331"/>
        <end position="722"/>
    </location>
</feature>
<dbReference type="STRING" id="1081108.A0A168JA14"/>
<reference evidence="6 7" key="1">
    <citation type="journal article" date="2016" name="Genome Biol. Evol.">
        <title>Divergent and convergent evolution of fungal pathogenicity.</title>
        <authorList>
            <person name="Shang Y."/>
            <person name="Xiao G."/>
            <person name="Zheng P."/>
            <person name="Cen K."/>
            <person name="Zhan S."/>
            <person name="Wang C."/>
        </authorList>
    </citation>
    <scope>NUCLEOTIDE SEQUENCE [LARGE SCALE GENOMIC DNA]</scope>
    <source>
        <strain evidence="6 7">RCEF 1005</strain>
    </source>
</reference>
<dbReference type="AlphaFoldDB" id="A0A168JA14"/>
<comment type="caution">
    <text evidence="6">The sequence shown here is derived from an EMBL/GenBank/DDBJ whole genome shotgun (WGS) entry which is preliminary data.</text>
</comment>
<comment type="subcellular location">
    <subcellularLocation>
        <location evidence="1">Cytoplasm</location>
    </subcellularLocation>
</comment>
<keyword evidence="7" id="KW-1185">Reference proteome</keyword>
<feature type="domain" description="NAA35-like N-terminal" evidence="4">
    <location>
        <begin position="51"/>
        <end position="213"/>
    </location>
</feature>
<proteinExistence type="inferred from homology"/>
<evidence type="ECO:0000259" key="5">
    <source>
        <dbReference type="Pfam" id="PF25789"/>
    </source>
</evidence>
<dbReference type="EMBL" id="AZHF01000002">
    <property type="protein sequence ID" value="OAA80181.1"/>
    <property type="molecule type" value="Genomic_DNA"/>
</dbReference>
<dbReference type="GO" id="GO:0016740">
    <property type="term" value="F:transferase activity"/>
    <property type="evidence" value="ECO:0007669"/>
    <property type="project" value="UniProtKB-KW"/>
</dbReference>
<dbReference type="PANTHER" id="PTHR21373:SF0">
    <property type="entry name" value="N-ALPHA-ACETYLTRANSFERASE 35, NATC AUXILIARY SUBUNIT"/>
    <property type="match status" value="1"/>
</dbReference>
<dbReference type="Pfam" id="PF04112">
    <property type="entry name" value="Mak10"/>
    <property type="match status" value="1"/>
</dbReference>
<evidence type="ECO:0000256" key="2">
    <source>
        <dbReference type="ARBA" id="ARBA00006289"/>
    </source>
</evidence>
<evidence type="ECO:0000259" key="4">
    <source>
        <dbReference type="Pfam" id="PF04112"/>
    </source>
</evidence>
<dbReference type="PANTHER" id="PTHR21373">
    <property type="entry name" value="GLUCOSE REPRESSIBLE PROTEIN MAK10"/>
    <property type="match status" value="1"/>
</dbReference>
<sequence>MADYAVDPEEIARLSLAQDSEQFPPPSIHSPGVVPIDITAKFAEAVKTLEPGELVKDGFFTLFESVSALEIGDPKMDSGCVAPGEKFEEEYDVSRRLLPEEVLGIIDELICHEISWHLGYPLSQTLFTSVYVEALSMPDPANIGEAQFVRSSSSESRTEPMLQILRAYCLGMLKGCSYVNERIQMEHYYEEEDFVINTYNRTLLRRISTRNIHSALSEAQGLLTLLKDDVSEEVLQALSARLSLRRVFLEAAESPENKRDFAKAQAPWIEAADYLPIIEKTHALAKDVDEAFSAKLQRKLASTMPPRPIVQLDFKEAFTHLSRMFEDGREVINVLKYTDSQCLLTFVSTFQAKKPQPLVYVRTLLQTLLFDEMQILGHMSIRQLLDDDLSIFTLPASPLLARSNDDIEAVHDVRFIMSQQTELFRQRAAQPFLDILRTFCQNRCRIRRTLCHLIRDWEDLQMDAEDIDHVLQVKTNEQPLVHRASMLSSSARPVESYALSLSSWAYLYKLRLMETIVQLGFELEVYQPDEHLGMYWYLNYLAKGRLQHAERIKSFIIHRVEEFRASPSQDPDAEKQLQRALAATRLTLLDAAVTWELSDALSCLHTVLARHKLVRSPPRPYSDDALRYELRMRPFAAIGLPSLPSFADFEAESHQATTSSAEILAYGERALVGAKKGFEALSRLSAEESFSVGSHERWVADVKNGLKSCIATGIAITTLQKTLAGVHERKPGEELLKGKALGLKVEIPTPDKTYHPSWIVPRVTVIPN</sequence>
<protein>
    <submittedName>
        <fullName evidence="6">Mak10 subunit, NatC N(Alpha)-terminal acetyltransferase</fullName>
    </submittedName>
</protein>
<evidence type="ECO:0000313" key="7">
    <source>
        <dbReference type="Proteomes" id="UP000076881"/>
    </source>
</evidence>
<dbReference type="InterPro" id="IPR057982">
    <property type="entry name" value="TPR_NAA35"/>
</dbReference>
<evidence type="ECO:0000256" key="3">
    <source>
        <dbReference type="ARBA" id="ARBA00022490"/>
    </source>
</evidence>
<name>A0A168JA14_CORDF</name>
<dbReference type="GO" id="GO:0031417">
    <property type="term" value="C:NatC complex"/>
    <property type="evidence" value="ECO:0007669"/>
    <property type="project" value="InterPro"/>
</dbReference>